<dbReference type="GO" id="GO:0006508">
    <property type="term" value="P:proteolysis"/>
    <property type="evidence" value="ECO:0007669"/>
    <property type="project" value="UniProtKB-KW"/>
</dbReference>
<keyword evidence="2" id="KW-0645">Protease</keyword>
<dbReference type="PANTHER" id="PTHR43343">
    <property type="entry name" value="PEPTIDASE S12"/>
    <property type="match status" value="1"/>
</dbReference>
<comment type="caution">
    <text evidence="7">The sequence shown here is derived from an EMBL/GenBank/DDBJ whole genome shotgun (WGS) entry which is preliminary data.</text>
</comment>
<dbReference type="PROSITE" id="PS50106">
    <property type="entry name" value="PDZ"/>
    <property type="match status" value="1"/>
</dbReference>
<name>A0AAE3DQC1_9FIRM</name>
<protein>
    <submittedName>
        <fullName evidence="7">Trypsin-like peptidase domain-containing protein</fullName>
    </submittedName>
</protein>
<evidence type="ECO:0000256" key="1">
    <source>
        <dbReference type="ARBA" id="ARBA00010541"/>
    </source>
</evidence>
<gene>
    <name evidence="7" type="ORF">LKD71_02360</name>
</gene>
<dbReference type="Pfam" id="PF13180">
    <property type="entry name" value="PDZ_2"/>
    <property type="match status" value="1"/>
</dbReference>
<sequence length="496" mass="52822">MLEFRNNQNENFEENDSVYHYDYINSESNASGNSPKHDKDLRKMMKRAAAIALAVVMVGGSFGAGRYMSSQSGTVAQASETESETETSTEAASTSTDDGSTYSVKEIVANAMPSMVAITNKGVQEVQSYFYGQTYQQETESTGSGVIIGKNDDELLIATNNHVVSGAQTLSVCFSVDAEDSDDLVVSADVKGTDPNHDLAIVTVKLSDISDDVKSKIKVMEVGSSDNLALGEQVVAIGNALGYGQSVTSGIVSALDREVTVETDDGNTVTNNMIQTDASINPGNSGGALLNMKGQLVGINSVKASATGVEGMGYAIPIDTAMPIFSELEAIQSRDIVDEDKRGFMGIKPVDITSEAKQIYNMPSGAFVYEVTNDSAAEKAGLKRGDIITKMDGVIISSAEDLYDRMQYYAAGDEMTVTIERAEGGEYKEQEITLTLDEKPESAKTSSSSQSTQGSNGQNGNGQNDQGGNDQNGGSDNGSDTEQDPFSQIFPEYFRK</sequence>
<dbReference type="Pfam" id="PF13365">
    <property type="entry name" value="Trypsin_2"/>
    <property type="match status" value="1"/>
</dbReference>
<reference evidence="7 8" key="1">
    <citation type="submission" date="2021-10" db="EMBL/GenBank/DDBJ databases">
        <title>Anaerobic single-cell dispensing facilitates the cultivation of human gut bacteria.</title>
        <authorList>
            <person name="Afrizal A."/>
        </authorList>
    </citation>
    <scope>NUCLEOTIDE SEQUENCE [LARGE SCALE GENOMIC DNA]</scope>
    <source>
        <strain evidence="7 8">CLA-AA-H277</strain>
    </source>
</reference>
<keyword evidence="5" id="KW-0812">Transmembrane</keyword>
<dbReference type="InterPro" id="IPR009003">
    <property type="entry name" value="Peptidase_S1_PA"/>
</dbReference>
<dbReference type="Gene3D" id="2.40.10.10">
    <property type="entry name" value="Trypsin-like serine proteases"/>
    <property type="match status" value="2"/>
</dbReference>
<dbReference type="InterPro" id="IPR051201">
    <property type="entry name" value="Chloro_Bact_Ser_Proteases"/>
</dbReference>
<dbReference type="Proteomes" id="UP001197875">
    <property type="component" value="Unassembled WGS sequence"/>
</dbReference>
<dbReference type="SUPFAM" id="SSF50156">
    <property type="entry name" value="PDZ domain-like"/>
    <property type="match status" value="1"/>
</dbReference>
<feature type="region of interest" description="Disordered" evidence="4">
    <location>
        <begin position="73"/>
        <end position="99"/>
    </location>
</feature>
<keyword evidence="3" id="KW-0378">Hydrolase</keyword>
<dbReference type="SUPFAM" id="SSF50494">
    <property type="entry name" value="Trypsin-like serine proteases"/>
    <property type="match status" value="1"/>
</dbReference>
<feature type="region of interest" description="Disordered" evidence="4">
    <location>
        <begin position="434"/>
        <end position="496"/>
    </location>
</feature>
<dbReference type="PANTHER" id="PTHR43343:SF3">
    <property type="entry name" value="PROTEASE DO-LIKE 8, CHLOROPLASTIC"/>
    <property type="match status" value="1"/>
</dbReference>
<dbReference type="InterPro" id="IPR001478">
    <property type="entry name" value="PDZ"/>
</dbReference>
<evidence type="ECO:0000313" key="7">
    <source>
        <dbReference type="EMBL" id="MCC2188675.1"/>
    </source>
</evidence>
<dbReference type="InterPro" id="IPR001940">
    <property type="entry name" value="Peptidase_S1C"/>
</dbReference>
<dbReference type="RefSeq" id="WP_349195011.1">
    <property type="nucleotide sequence ID" value="NZ_JBBNJK010000141.1"/>
</dbReference>
<dbReference type="AlphaFoldDB" id="A0AAE3DQC1"/>
<dbReference type="PRINTS" id="PR00834">
    <property type="entry name" value="PROTEASES2C"/>
</dbReference>
<evidence type="ECO:0000256" key="2">
    <source>
        <dbReference type="ARBA" id="ARBA00022670"/>
    </source>
</evidence>
<comment type="similarity">
    <text evidence="1">Belongs to the peptidase S1C family.</text>
</comment>
<feature type="domain" description="PDZ" evidence="6">
    <location>
        <begin position="337"/>
        <end position="423"/>
    </location>
</feature>
<dbReference type="Gene3D" id="2.30.42.10">
    <property type="match status" value="1"/>
</dbReference>
<evidence type="ECO:0000256" key="5">
    <source>
        <dbReference type="SAM" id="Phobius"/>
    </source>
</evidence>
<proteinExistence type="inferred from homology"/>
<keyword evidence="8" id="KW-1185">Reference proteome</keyword>
<dbReference type="GO" id="GO:0004252">
    <property type="term" value="F:serine-type endopeptidase activity"/>
    <property type="evidence" value="ECO:0007669"/>
    <property type="project" value="InterPro"/>
</dbReference>
<evidence type="ECO:0000256" key="4">
    <source>
        <dbReference type="SAM" id="MobiDB-lite"/>
    </source>
</evidence>
<evidence type="ECO:0000313" key="8">
    <source>
        <dbReference type="Proteomes" id="UP001197875"/>
    </source>
</evidence>
<dbReference type="SMART" id="SM00228">
    <property type="entry name" value="PDZ"/>
    <property type="match status" value="1"/>
</dbReference>
<keyword evidence="5" id="KW-0472">Membrane</keyword>
<dbReference type="InterPro" id="IPR036034">
    <property type="entry name" value="PDZ_sf"/>
</dbReference>
<evidence type="ECO:0000259" key="6">
    <source>
        <dbReference type="PROSITE" id="PS50106"/>
    </source>
</evidence>
<feature type="compositionally biased region" description="Low complexity" evidence="4">
    <location>
        <begin position="445"/>
        <end position="480"/>
    </location>
</feature>
<dbReference type="EMBL" id="JAJEPR010000003">
    <property type="protein sequence ID" value="MCC2188675.1"/>
    <property type="molecule type" value="Genomic_DNA"/>
</dbReference>
<dbReference type="InterPro" id="IPR043504">
    <property type="entry name" value="Peptidase_S1_PA_chymotrypsin"/>
</dbReference>
<keyword evidence="5" id="KW-1133">Transmembrane helix</keyword>
<feature type="transmembrane region" description="Helical" evidence="5">
    <location>
        <begin position="48"/>
        <end position="68"/>
    </location>
</feature>
<accession>A0AAE3DQC1</accession>
<organism evidence="7 8">
    <name type="scientific">Fusicatenibacter faecihominis</name>
    <dbReference type="NCBI Taxonomy" id="2881276"/>
    <lineage>
        <taxon>Bacteria</taxon>
        <taxon>Bacillati</taxon>
        <taxon>Bacillota</taxon>
        <taxon>Clostridia</taxon>
        <taxon>Lachnospirales</taxon>
        <taxon>Lachnospiraceae</taxon>
        <taxon>Fusicatenibacter</taxon>
    </lineage>
</organism>
<evidence type="ECO:0000256" key="3">
    <source>
        <dbReference type="ARBA" id="ARBA00022801"/>
    </source>
</evidence>